<keyword evidence="7" id="KW-0808">Transferase</keyword>
<accession>A0ABR9BCK9</accession>
<evidence type="ECO:0000256" key="4">
    <source>
        <dbReference type="ARBA" id="ARBA00023125"/>
    </source>
</evidence>
<gene>
    <name evidence="7" type="ORF">IFO67_14370</name>
</gene>
<evidence type="ECO:0000256" key="1">
    <source>
        <dbReference type="ARBA" id="ARBA00005384"/>
    </source>
</evidence>
<keyword evidence="4" id="KW-0238">DNA-binding</keyword>
<dbReference type="Gene3D" id="3.40.640.10">
    <property type="entry name" value="Type I PLP-dependent aspartate aminotransferase-like (Major domain)"/>
    <property type="match status" value="1"/>
</dbReference>
<keyword evidence="7" id="KW-0032">Aminotransferase</keyword>
<keyword evidence="3" id="KW-0805">Transcription regulation</keyword>
<evidence type="ECO:0000259" key="6">
    <source>
        <dbReference type="PROSITE" id="PS50949"/>
    </source>
</evidence>
<dbReference type="SUPFAM" id="SSF53383">
    <property type="entry name" value="PLP-dependent transferases"/>
    <property type="match status" value="1"/>
</dbReference>
<organism evidence="7 8">
    <name type="scientific">Thauera sedimentorum</name>
    <dbReference type="NCBI Taxonomy" id="2767595"/>
    <lineage>
        <taxon>Bacteria</taxon>
        <taxon>Pseudomonadati</taxon>
        <taxon>Pseudomonadota</taxon>
        <taxon>Betaproteobacteria</taxon>
        <taxon>Rhodocyclales</taxon>
        <taxon>Zoogloeaceae</taxon>
        <taxon>Thauera</taxon>
    </lineage>
</organism>
<dbReference type="InterPro" id="IPR015424">
    <property type="entry name" value="PyrdxlP-dep_Trfase"/>
</dbReference>
<dbReference type="EMBL" id="JACYTO010000002">
    <property type="protein sequence ID" value="MBD8504078.1"/>
    <property type="molecule type" value="Genomic_DNA"/>
</dbReference>
<dbReference type="InterPro" id="IPR004839">
    <property type="entry name" value="Aminotransferase_I/II_large"/>
</dbReference>
<dbReference type="Gene3D" id="1.10.10.10">
    <property type="entry name" value="Winged helix-like DNA-binding domain superfamily/Winged helix DNA-binding domain"/>
    <property type="match status" value="1"/>
</dbReference>
<dbReference type="PANTHER" id="PTHR46577">
    <property type="entry name" value="HTH-TYPE TRANSCRIPTIONAL REGULATORY PROTEIN GABR"/>
    <property type="match status" value="1"/>
</dbReference>
<dbReference type="PRINTS" id="PR00035">
    <property type="entry name" value="HTHGNTR"/>
</dbReference>
<dbReference type="Pfam" id="PF00392">
    <property type="entry name" value="GntR"/>
    <property type="match status" value="1"/>
</dbReference>
<dbReference type="CDD" id="cd07377">
    <property type="entry name" value="WHTH_GntR"/>
    <property type="match status" value="1"/>
</dbReference>
<reference evidence="8" key="1">
    <citation type="submission" date="2023-07" db="EMBL/GenBank/DDBJ databases">
        <title>Thauera sp. CAU 1555 isolated from sand of Yaerae Beach.</title>
        <authorList>
            <person name="Kim W."/>
        </authorList>
    </citation>
    <scope>NUCLEOTIDE SEQUENCE [LARGE SCALE GENOMIC DNA]</scope>
    <source>
        <strain evidence="8">CAU 1555</strain>
    </source>
</reference>
<dbReference type="InterPro" id="IPR015421">
    <property type="entry name" value="PyrdxlP-dep_Trfase_major"/>
</dbReference>
<comment type="similarity">
    <text evidence="1">In the C-terminal section; belongs to the class-I pyridoxal-phosphate-dependent aminotransferase family.</text>
</comment>
<dbReference type="InterPro" id="IPR000524">
    <property type="entry name" value="Tscrpt_reg_HTH_GntR"/>
</dbReference>
<dbReference type="Pfam" id="PF00155">
    <property type="entry name" value="Aminotran_1_2"/>
    <property type="match status" value="1"/>
</dbReference>
<evidence type="ECO:0000313" key="7">
    <source>
        <dbReference type="EMBL" id="MBD8504078.1"/>
    </source>
</evidence>
<dbReference type="PANTHER" id="PTHR46577:SF1">
    <property type="entry name" value="HTH-TYPE TRANSCRIPTIONAL REGULATORY PROTEIN GABR"/>
    <property type="match status" value="1"/>
</dbReference>
<feature type="domain" description="HTH gntR-type" evidence="6">
    <location>
        <begin position="38"/>
        <end position="105"/>
    </location>
</feature>
<proteinExistence type="inferred from homology"/>
<dbReference type="Proteomes" id="UP000603602">
    <property type="component" value="Unassembled WGS sequence"/>
</dbReference>
<dbReference type="InterPro" id="IPR036388">
    <property type="entry name" value="WH-like_DNA-bd_sf"/>
</dbReference>
<evidence type="ECO:0000256" key="3">
    <source>
        <dbReference type="ARBA" id="ARBA00023015"/>
    </source>
</evidence>
<dbReference type="CDD" id="cd00609">
    <property type="entry name" value="AAT_like"/>
    <property type="match status" value="1"/>
</dbReference>
<dbReference type="InterPro" id="IPR036390">
    <property type="entry name" value="WH_DNA-bd_sf"/>
</dbReference>
<dbReference type="SMART" id="SM00345">
    <property type="entry name" value="HTH_GNTR"/>
    <property type="match status" value="1"/>
</dbReference>
<comment type="caution">
    <text evidence="7">The sequence shown here is derived from an EMBL/GenBank/DDBJ whole genome shotgun (WGS) entry which is preliminary data.</text>
</comment>
<dbReference type="InterPro" id="IPR051446">
    <property type="entry name" value="HTH_trans_reg/aminotransferase"/>
</dbReference>
<keyword evidence="5" id="KW-0804">Transcription</keyword>
<keyword evidence="2" id="KW-0663">Pyridoxal phosphate</keyword>
<evidence type="ECO:0000256" key="2">
    <source>
        <dbReference type="ARBA" id="ARBA00022898"/>
    </source>
</evidence>
<evidence type="ECO:0000313" key="8">
    <source>
        <dbReference type="Proteomes" id="UP000603602"/>
    </source>
</evidence>
<dbReference type="GO" id="GO:0008483">
    <property type="term" value="F:transaminase activity"/>
    <property type="evidence" value="ECO:0007669"/>
    <property type="project" value="UniProtKB-KW"/>
</dbReference>
<sequence length="500" mass="53056">MSPKCSPSVTAVVPEDARRGTRAGGFHWLLAEPLPAALPRQQLLYQRLRAAIVDGRLAPGLRLPASRALAEELGIARNTVLFAYEQLAAEGCLVADRHGTRVATLAGAGRSPVRAGAASLPGLARRAVAALQPEAGADDDAALLAPGLPELGAFPFRAWRASLERAWRAATPRQLGYAPHGGEPALRAALAEHLTTLRGFAVRAEQVVITGGTQAGLDLCARLLVDAGDTAWVENPGYPAARTALGLAGLVLHAVAVDAEGLAPDAADWQTHAPRLILLTPSHQYPTGRVMSLARRLAVLDGARAAGAWVVEDDYDSEFRRGSPALPALYGLQPDAPVVYAGTFSKTLYPGLRIGYLVVPEALAADFVRAAGQATRPGHGIEQAALADFIRRGHYTAHLRRIRRRYERRQAALRDALARLPGPELAITGGEAGLHLTLWLPPDLPDTAIARRAAALGLGVRPLSRYALPPMACNGLVLGYGNLDEGQAMEAVRRLRLAMR</sequence>
<evidence type="ECO:0000256" key="5">
    <source>
        <dbReference type="ARBA" id="ARBA00023163"/>
    </source>
</evidence>
<name>A0ABR9BCK9_9RHOO</name>
<dbReference type="SUPFAM" id="SSF46785">
    <property type="entry name" value="Winged helix' DNA-binding domain"/>
    <property type="match status" value="1"/>
</dbReference>
<protein>
    <submittedName>
        <fullName evidence="7">PLP-dependent aminotransferase family protein</fullName>
    </submittedName>
</protein>
<keyword evidence="8" id="KW-1185">Reference proteome</keyword>
<dbReference type="PROSITE" id="PS50949">
    <property type="entry name" value="HTH_GNTR"/>
    <property type="match status" value="1"/>
</dbReference>